<dbReference type="AlphaFoldDB" id="A0A151GYA7"/>
<evidence type="ECO:0000313" key="3">
    <source>
        <dbReference type="Proteomes" id="UP000076580"/>
    </source>
</evidence>
<proteinExistence type="predicted"/>
<dbReference type="RefSeq" id="XP_040661436.1">
    <property type="nucleotide sequence ID" value="XM_040800553.1"/>
</dbReference>
<comment type="caution">
    <text evidence="2">The sequence shown here is derived from an EMBL/GenBank/DDBJ whole genome shotgun (WGS) entry which is preliminary data.</text>
</comment>
<dbReference type="EMBL" id="LAYC01000001">
    <property type="protein sequence ID" value="KYK62084.1"/>
    <property type="molecule type" value="Genomic_DNA"/>
</dbReference>
<evidence type="ECO:0000313" key="2">
    <source>
        <dbReference type="EMBL" id="KYK62084.1"/>
    </source>
</evidence>
<sequence>MDAIKTFTVDRSVFGKRFTVTPPPCALTKGETEADASHSLVRAGAFPPMLTMHAGLDVASPVIAVSRLPLFSKHFTIGLGDASLDAPPDRVCWEDMRMANRSGTSHRWSLHLPTLPLGSPRQSTADTSAMSPQTSPPHGRRDGERKSFLWKRTRHVAVDGMNVAAWRPQNYKLVEEEPPDVLTKGGDCHWPRVLAVFTSTGGKAGCGRLQLNVQCGPVFETMVIMTCLTLLWAGR</sequence>
<gene>
    <name evidence="2" type="ORF">DCS_03229</name>
</gene>
<evidence type="ECO:0000256" key="1">
    <source>
        <dbReference type="SAM" id="MobiDB-lite"/>
    </source>
</evidence>
<dbReference type="Proteomes" id="UP000076580">
    <property type="component" value="Chromosome 01"/>
</dbReference>
<keyword evidence="3" id="KW-1185">Reference proteome</keyword>
<dbReference type="STRING" id="98403.A0A151GYA7"/>
<feature type="compositionally biased region" description="Polar residues" evidence="1">
    <location>
        <begin position="120"/>
        <end position="133"/>
    </location>
</feature>
<dbReference type="GeneID" id="63715872"/>
<feature type="region of interest" description="Disordered" evidence="1">
    <location>
        <begin position="115"/>
        <end position="146"/>
    </location>
</feature>
<name>A0A151GYA7_DRECN</name>
<organism evidence="2 3">
    <name type="scientific">Drechmeria coniospora</name>
    <name type="common">Nematophagous fungus</name>
    <name type="synonym">Meria coniospora</name>
    <dbReference type="NCBI Taxonomy" id="98403"/>
    <lineage>
        <taxon>Eukaryota</taxon>
        <taxon>Fungi</taxon>
        <taxon>Dikarya</taxon>
        <taxon>Ascomycota</taxon>
        <taxon>Pezizomycotina</taxon>
        <taxon>Sordariomycetes</taxon>
        <taxon>Hypocreomycetidae</taxon>
        <taxon>Hypocreales</taxon>
        <taxon>Ophiocordycipitaceae</taxon>
        <taxon>Drechmeria</taxon>
    </lineage>
</organism>
<reference evidence="2 3" key="1">
    <citation type="journal article" date="2016" name="Sci. Rep.">
        <title>Insights into Adaptations to a Near-Obligate Nematode Endoparasitic Lifestyle from the Finished Genome of Drechmeria coniospora.</title>
        <authorList>
            <person name="Zhang L."/>
            <person name="Zhou Z."/>
            <person name="Guo Q."/>
            <person name="Fokkens L."/>
            <person name="Miskei M."/>
            <person name="Pocsi I."/>
            <person name="Zhang W."/>
            <person name="Chen M."/>
            <person name="Wang L."/>
            <person name="Sun Y."/>
            <person name="Donzelli B.G."/>
            <person name="Gibson D.M."/>
            <person name="Nelson D.R."/>
            <person name="Luo J.G."/>
            <person name="Rep M."/>
            <person name="Liu H."/>
            <person name="Yang S."/>
            <person name="Wang J."/>
            <person name="Krasnoff S.B."/>
            <person name="Xu Y."/>
            <person name="Molnar I."/>
            <person name="Lin M."/>
        </authorList>
    </citation>
    <scope>NUCLEOTIDE SEQUENCE [LARGE SCALE GENOMIC DNA]</scope>
    <source>
        <strain evidence="2 3">ARSEF 6962</strain>
    </source>
</reference>
<protein>
    <submittedName>
        <fullName evidence="2">Uncharacterized protein</fullName>
    </submittedName>
</protein>
<accession>A0A151GYA7</accession>
<dbReference type="InParanoid" id="A0A151GYA7"/>